<dbReference type="InterPro" id="IPR051405">
    <property type="entry name" value="phD/YefM_antitoxin"/>
</dbReference>
<dbReference type="Gene3D" id="3.40.1620.10">
    <property type="entry name" value="YefM-like domain"/>
    <property type="match status" value="1"/>
</dbReference>
<evidence type="ECO:0000256" key="1">
    <source>
        <dbReference type="ARBA" id="ARBA00009981"/>
    </source>
</evidence>
<dbReference type="PANTHER" id="PTHR33713">
    <property type="entry name" value="ANTITOXIN YAFN-RELATED"/>
    <property type="match status" value="1"/>
</dbReference>
<name>A0A852SNU7_9MICO</name>
<protein>
    <recommendedName>
        <fullName evidence="2">Antitoxin</fullName>
    </recommendedName>
</protein>
<comment type="similarity">
    <text evidence="1 2">Belongs to the phD/YefM antitoxin family.</text>
</comment>
<dbReference type="Proteomes" id="UP000549913">
    <property type="component" value="Unassembled WGS sequence"/>
</dbReference>
<dbReference type="Pfam" id="PF02604">
    <property type="entry name" value="PhdYeFM_antitox"/>
    <property type="match status" value="1"/>
</dbReference>
<evidence type="ECO:0000313" key="4">
    <source>
        <dbReference type="Proteomes" id="UP000549913"/>
    </source>
</evidence>
<dbReference type="InterPro" id="IPR036165">
    <property type="entry name" value="YefM-like_sf"/>
</dbReference>
<sequence>MAVIPVAEARANFSKIVESASTTHERFDVTRNGARAAVILGADDYDSLIETVEILGDSETVEAIRAGLGDLVDGETRSADDVREAMRRAGRLPE</sequence>
<dbReference type="SUPFAM" id="SSF143120">
    <property type="entry name" value="YefM-like"/>
    <property type="match status" value="1"/>
</dbReference>
<dbReference type="InterPro" id="IPR006442">
    <property type="entry name" value="Antitoxin_Phd/YefM"/>
</dbReference>
<dbReference type="EMBL" id="JACCBM010000001">
    <property type="protein sequence ID" value="NYD70528.1"/>
    <property type="molecule type" value="Genomic_DNA"/>
</dbReference>
<evidence type="ECO:0000256" key="2">
    <source>
        <dbReference type="RuleBase" id="RU362080"/>
    </source>
</evidence>
<gene>
    <name evidence="3" type="ORF">BJ984_001686</name>
</gene>
<keyword evidence="4" id="KW-1185">Reference proteome</keyword>
<comment type="caution">
    <text evidence="3">The sequence shown here is derived from an EMBL/GenBank/DDBJ whole genome shotgun (WGS) entry which is preliminary data.</text>
</comment>
<accession>A0A852SNU7</accession>
<proteinExistence type="inferred from homology"/>
<evidence type="ECO:0000313" key="3">
    <source>
        <dbReference type="EMBL" id="NYD70528.1"/>
    </source>
</evidence>
<comment type="function">
    <text evidence="2">Antitoxin component of a type II toxin-antitoxin (TA) system.</text>
</comment>
<organism evidence="3 4">
    <name type="scientific">Herbiconiux flava</name>
    <dbReference type="NCBI Taxonomy" id="881268"/>
    <lineage>
        <taxon>Bacteria</taxon>
        <taxon>Bacillati</taxon>
        <taxon>Actinomycetota</taxon>
        <taxon>Actinomycetes</taxon>
        <taxon>Micrococcales</taxon>
        <taxon>Microbacteriaceae</taxon>
        <taxon>Herbiconiux</taxon>
    </lineage>
</organism>
<dbReference type="AlphaFoldDB" id="A0A852SNU7"/>
<dbReference type="Gene3D" id="1.10.1220.170">
    <property type="match status" value="1"/>
</dbReference>
<dbReference type="RefSeq" id="WP_179547637.1">
    <property type="nucleotide sequence ID" value="NZ_BSEW01000001.1"/>
</dbReference>
<dbReference type="NCBIfam" id="TIGR01552">
    <property type="entry name" value="phd_fam"/>
    <property type="match status" value="1"/>
</dbReference>
<dbReference type="PANTHER" id="PTHR33713:SF10">
    <property type="entry name" value="ANTITOXIN YAFN"/>
    <property type="match status" value="1"/>
</dbReference>
<reference evidence="3 4" key="1">
    <citation type="submission" date="2020-07" db="EMBL/GenBank/DDBJ databases">
        <title>Sequencing the genomes of 1000 actinobacteria strains.</title>
        <authorList>
            <person name="Klenk H.-P."/>
        </authorList>
    </citation>
    <scope>NUCLEOTIDE SEQUENCE [LARGE SCALE GENOMIC DNA]</scope>
    <source>
        <strain evidence="3 4">DSM 26474</strain>
    </source>
</reference>